<comment type="caution">
    <text evidence="2">The sequence shown here is derived from an EMBL/GenBank/DDBJ whole genome shotgun (WGS) entry which is preliminary data.</text>
</comment>
<dbReference type="Proteomes" id="UP000265875">
    <property type="component" value="Unassembled WGS sequence"/>
</dbReference>
<reference evidence="2 3" key="1">
    <citation type="submission" date="2018-08" db="EMBL/GenBank/DDBJ databases">
        <title>Draft genome sequence of the cyanotroph, Pseudomonas monteilii BCN3.</title>
        <authorList>
            <person name="Jones L.B."/>
            <person name="Kunz D.A."/>
        </authorList>
    </citation>
    <scope>NUCLEOTIDE SEQUENCE [LARGE SCALE GENOMIC DNA]</scope>
    <source>
        <strain evidence="2 3">BCN3</strain>
    </source>
</reference>
<dbReference type="EMBL" id="QWLL01000026">
    <property type="protein sequence ID" value="RII77805.1"/>
    <property type="molecule type" value="Genomic_DNA"/>
</dbReference>
<evidence type="ECO:0000313" key="2">
    <source>
        <dbReference type="EMBL" id="RII77805.1"/>
    </source>
</evidence>
<dbReference type="Gene3D" id="2.180.10.10">
    <property type="entry name" value="RHS repeat-associated core"/>
    <property type="match status" value="1"/>
</dbReference>
<evidence type="ECO:0000256" key="1">
    <source>
        <dbReference type="SAM" id="MobiDB-lite"/>
    </source>
</evidence>
<accession>A0A399M8T9</accession>
<organism evidence="2 3">
    <name type="scientific">Pseudomonas monteilii</name>
    <dbReference type="NCBI Taxonomy" id="76759"/>
    <lineage>
        <taxon>Bacteria</taxon>
        <taxon>Pseudomonadati</taxon>
        <taxon>Pseudomonadota</taxon>
        <taxon>Gammaproteobacteria</taxon>
        <taxon>Pseudomonadales</taxon>
        <taxon>Pseudomonadaceae</taxon>
        <taxon>Pseudomonas</taxon>
    </lineage>
</organism>
<feature type="region of interest" description="Disordered" evidence="1">
    <location>
        <begin position="61"/>
        <end position="128"/>
    </location>
</feature>
<gene>
    <name evidence="2" type="ORF">D0894_10730</name>
</gene>
<sequence length="220" mass="24241">MGFTGVFYDAALKTYSLGNGHRVYSPSLMRFLQPDGFSPFREGGLNCCAYCEDDPINFTDPTGRFKGQRRPTAQSRTNGIPQTGFRASQGFNAERPPRVVRRAQQREEQRAQQHPQGRQQGGNHAQRGEVRQEMNLPQGAQLIGQEVPAQLAINLAAIRTQQIHPVEVVLGIMTIAISGASVGEAFTAWMTTGAVRNPMEVTRHIADYSPGYSPYRPPVG</sequence>
<protein>
    <submittedName>
        <fullName evidence="2">RHS repeat-associated core domain-containing protein</fullName>
    </submittedName>
</protein>
<dbReference type="InterPro" id="IPR022385">
    <property type="entry name" value="Rhs_assc_core"/>
</dbReference>
<dbReference type="NCBIfam" id="TIGR03696">
    <property type="entry name" value="Rhs_assc_core"/>
    <property type="match status" value="1"/>
</dbReference>
<evidence type="ECO:0000313" key="3">
    <source>
        <dbReference type="Proteomes" id="UP000265875"/>
    </source>
</evidence>
<feature type="compositionally biased region" description="Low complexity" evidence="1">
    <location>
        <begin position="112"/>
        <end position="122"/>
    </location>
</feature>
<name>A0A399M8T9_9PSED</name>
<dbReference type="AlphaFoldDB" id="A0A399M8T9"/>
<proteinExistence type="predicted"/>
<feature type="compositionally biased region" description="Polar residues" evidence="1">
    <location>
        <begin position="71"/>
        <end position="91"/>
    </location>
</feature>